<dbReference type="InterPro" id="IPR017946">
    <property type="entry name" value="PLC-like_Pdiesterase_TIM-brl"/>
</dbReference>
<sequence>MPRSRRHGKPPPPPTTSPRRRRAHAPPPVTRASDPAPVSARHPWFGASGTPRVLAHRGLVTEEAARDGVAENSFAAVAAAHAAGVVYVESDCHLTADGVVVLFHDDDLSRLTGDPRRIADVRVRELESLMSGRGGLLTLTQALDAFPDLHWNLDVKAASAALPVGRAVAKEGARVLITSFSDARRREALAAAARSDALPPATSAGRGTITRLLGAVASGSSALVARVLSGIDAVQIPERHAGVAILTDRLLRLTAAAGVEVHVWTVNDTTAMQDLVRRGVHGIVTDRADEALRTLDAPG</sequence>
<evidence type="ECO:0000256" key="1">
    <source>
        <dbReference type="SAM" id="MobiDB-lite"/>
    </source>
</evidence>
<dbReference type="AlphaFoldDB" id="A0AAJ2HMZ5"/>
<accession>A0AAJ2HMZ5</accession>
<dbReference type="InterPro" id="IPR030395">
    <property type="entry name" value="GP_PDE_dom"/>
</dbReference>
<dbReference type="GO" id="GO:0008081">
    <property type="term" value="F:phosphoric diester hydrolase activity"/>
    <property type="evidence" value="ECO:0007669"/>
    <property type="project" value="InterPro"/>
</dbReference>
<evidence type="ECO:0000313" key="4">
    <source>
        <dbReference type="Proteomes" id="UP001183582"/>
    </source>
</evidence>
<dbReference type="PANTHER" id="PTHR43805">
    <property type="entry name" value="GLYCEROPHOSPHORYL DIESTER PHOSPHODIESTERASE"/>
    <property type="match status" value="1"/>
</dbReference>
<dbReference type="GO" id="GO:0006629">
    <property type="term" value="P:lipid metabolic process"/>
    <property type="evidence" value="ECO:0007669"/>
    <property type="project" value="InterPro"/>
</dbReference>
<feature type="domain" description="GP-PDE" evidence="2">
    <location>
        <begin position="51"/>
        <end position="295"/>
    </location>
</feature>
<name>A0AAJ2HMZ5_9MICO</name>
<reference evidence="3 4" key="1">
    <citation type="submission" date="2021-06" db="EMBL/GenBank/DDBJ databases">
        <title>Genome-based taxonomic framework of Microbacterium strains isolated from marine environment, the description of four new species and reclassification of four preexisting species.</title>
        <authorList>
            <person name="Lee S.D."/>
            <person name="Kim S.-M."/>
            <person name="Byeon Y.-S."/>
            <person name="Yang H.L."/>
            <person name="Kim I.S."/>
        </authorList>
    </citation>
    <scope>NUCLEOTIDE SEQUENCE [LARGE SCALE GENOMIC DNA]</scope>
    <source>
        <strain evidence="3 4">KACC 20514</strain>
    </source>
</reference>
<dbReference type="Gene3D" id="3.20.20.190">
    <property type="entry name" value="Phosphatidylinositol (PI) phosphodiesterase"/>
    <property type="match status" value="1"/>
</dbReference>
<dbReference type="PANTHER" id="PTHR43805:SF1">
    <property type="entry name" value="GP-PDE DOMAIN-CONTAINING PROTEIN"/>
    <property type="match status" value="1"/>
</dbReference>
<dbReference type="Pfam" id="PF03009">
    <property type="entry name" value="GDPD"/>
    <property type="match status" value="1"/>
</dbReference>
<gene>
    <name evidence="3" type="ORF">KZC50_10655</name>
</gene>
<protein>
    <submittedName>
        <fullName evidence="3">Glycerophosphodiester phosphodiesterase</fullName>
    </submittedName>
</protein>
<organism evidence="3 4">
    <name type="scientific">Microbacterium aurantiacum</name>
    <dbReference type="NCBI Taxonomy" id="162393"/>
    <lineage>
        <taxon>Bacteria</taxon>
        <taxon>Bacillati</taxon>
        <taxon>Actinomycetota</taxon>
        <taxon>Actinomycetes</taxon>
        <taxon>Micrococcales</taxon>
        <taxon>Microbacteriaceae</taxon>
        <taxon>Microbacterium</taxon>
    </lineage>
</organism>
<dbReference type="Proteomes" id="UP001183582">
    <property type="component" value="Unassembled WGS sequence"/>
</dbReference>
<evidence type="ECO:0000259" key="2">
    <source>
        <dbReference type="PROSITE" id="PS51704"/>
    </source>
</evidence>
<feature type="region of interest" description="Disordered" evidence="1">
    <location>
        <begin position="1"/>
        <end position="47"/>
    </location>
</feature>
<comment type="caution">
    <text evidence="3">The sequence shown here is derived from an EMBL/GenBank/DDBJ whole genome shotgun (WGS) entry which is preliminary data.</text>
</comment>
<dbReference type="EMBL" id="JAHWXH010000002">
    <property type="protein sequence ID" value="MDS0246068.1"/>
    <property type="molecule type" value="Genomic_DNA"/>
</dbReference>
<dbReference type="SUPFAM" id="SSF51695">
    <property type="entry name" value="PLC-like phosphodiesterases"/>
    <property type="match status" value="1"/>
</dbReference>
<evidence type="ECO:0000313" key="3">
    <source>
        <dbReference type="EMBL" id="MDS0246068.1"/>
    </source>
</evidence>
<dbReference type="PROSITE" id="PS51704">
    <property type="entry name" value="GP_PDE"/>
    <property type="match status" value="1"/>
</dbReference>
<proteinExistence type="predicted"/>